<reference evidence="1 2" key="1">
    <citation type="submission" date="2018-09" db="EMBL/GenBank/DDBJ databases">
        <title>Marinorhizobium profundi gen. nov., sp. nov., isolated from a deep-sea sediment sample from the New Britain Trench and proposal of Marinorhizobiaceae fam. nov. in the order Rhizobiales of the class Alphaproteobacteria.</title>
        <authorList>
            <person name="Cao J."/>
        </authorList>
    </citation>
    <scope>NUCLEOTIDE SEQUENCE [LARGE SCALE GENOMIC DNA]</scope>
    <source>
        <strain evidence="1 2">WS11</strain>
    </source>
</reference>
<proteinExistence type="predicted"/>
<gene>
    <name evidence="1" type="ORF">D5400_20065</name>
</gene>
<dbReference type="EMBL" id="CP032509">
    <property type="protein sequence ID" value="AZN73279.1"/>
    <property type="molecule type" value="Genomic_DNA"/>
</dbReference>
<sequence>MIETHDALMGRIEAQRRLLLWLFANFDFERAALEKLVREMDEPYPPVDHQEDPGAVPTAAFGDFAAHAAEMRLLLEPVRQRLAELDKT</sequence>
<evidence type="ECO:0000313" key="1">
    <source>
        <dbReference type="EMBL" id="AZN73279.1"/>
    </source>
</evidence>
<dbReference type="AlphaFoldDB" id="A0A3S9B8Q0"/>
<dbReference type="RefSeq" id="WP_126012037.1">
    <property type="nucleotide sequence ID" value="NZ_CP032509.1"/>
</dbReference>
<dbReference type="Proteomes" id="UP000268192">
    <property type="component" value="Chromosome"/>
</dbReference>
<dbReference type="KEGG" id="abaw:D5400_20065"/>
<protein>
    <submittedName>
        <fullName evidence="1">Uncharacterized protein</fullName>
    </submittedName>
</protein>
<accession>A0A3S9B8Q0</accession>
<organism evidence="1 2">
    <name type="scientific">Georhizobium profundi</name>
    <dbReference type="NCBI Taxonomy" id="2341112"/>
    <lineage>
        <taxon>Bacteria</taxon>
        <taxon>Pseudomonadati</taxon>
        <taxon>Pseudomonadota</taxon>
        <taxon>Alphaproteobacteria</taxon>
        <taxon>Hyphomicrobiales</taxon>
        <taxon>Rhizobiaceae</taxon>
        <taxon>Georhizobium</taxon>
    </lineage>
</organism>
<evidence type="ECO:0000313" key="2">
    <source>
        <dbReference type="Proteomes" id="UP000268192"/>
    </source>
</evidence>
<dbReference type="OrthoDB" id="8082805at2"/>
<keyword evidence="2" id="KW-1185">Reference proteome</keyword>
<name>A0A3S9B8Q0_9HYPH</name>